<evidence type="ECO:0000313" key="2">
    <source>
        <dbReference type="Proteomes" id="UP000822688"/>
    </source>
</evidence>
<gene>
    <name evidence="1" type="ORF">KC19_10G012400</name>
</gene>
<organism evidence="1 2">
    <name type="scientific">Ceratodon purpureus</name>
    <name type="common">Fire moss</name>
    <name type="synonym">Dicranum purpureum</name>
    <dbReference type="NCBI Taxonomy" id="3225"/>
    <lineage>
        <taxon>Eukaryota</taxon>
        <taxon>Viridiplantae</taxon>
        <taxon>Streptophyta</taxon>
        <taxon>Embryophyta</taxon>
        <taxon>Bryophyta</taxon>
        <taxon>Bryophytina</taxon>
        <taxon>Bryopsida</taxon>
        <taxon>Dicranidae</taxon>
        <taxon>Pseudoditrichales</taxon>
        <taxon>Ditrichaceae</taxon>
        <taxon>Ceratodon</taxon>
    </lineage>
</organism>
<comment type="caution">
    <text evidence="1">The sequence shown here is derived from an EMBL/GenBank/DDBJ whole genome shotgun (WGS) entry which is preliminary data.</text>
</comment>
<keyword evidence="2" id="KW-1185">Reference proteome</keyword>
<sequence length="143" mass="15943">MTPGLARTQIAISLHPQIPHPCRRSHHCTALPRSPPDGTTGMHRSDSQSGGAEALSVTWSGTAQLRQCCRCWQWSCRCTWAWKWSCEETQSREESEMGIIMCIMCCSGGIGLQDTSCNHAAILQPAIVLTSFSMPYSLFHWQF</sequence>
<dbReference type="AlphaFoldDB" id="A0A8T0GJ55"/>
<dbReference type="EMBL" id="CM026431">
    <property type="protein sequence ID" value="KAG0558209.1"/>
    <property type="molecule type" value="Genomic_DNA"/>
</dbReference>
<accession>A0A8T0GJ55</accession>
<name>A0A8T0GJ55_CERPU</name>
<dbReference type="Proteomes" id="UP000822688">
    <property type="component" value="Chromosome 10"/>
</dbReference>
<reference evidence="1" key="1">
    <citation type="submission" date="2020-06" db="EMBL/GenBank/DDBJ databases">
        <title>WGS assembly of Ceratodon purpureus strain R40.</title>
        <authorList>
            <person name="Carey S.B."/>
            <person name="Jenkins J."/>
            <person name="Shu S."/>
            <person name="Lovell J.T."/>
            <person name="Sreedasyam A."/>
            <person name="Maumus F."/>
            <person name="Tiley G.P."/>
            <person name="Fernandez-Pozo N."/>
            <person name="Barry K."/>
            <person name="Chen C."/>
            <person name="Wang M."/>
            <person name="Lipzen A."/>
            <person name="Daum C."/>
            <person name="Saski C.A."/>
            <person name="Payton A.C."/>
            <person name="Mcbreen J.C."/>
            <person name="Conrad R.E."/>
            <person name="Kollar L.M."/>
            <person name="Olsson S."/>
            <person name="Huttunen S."/>
            <person name="Landis J.B."/>
            <person name="Wickett N.J."/>
            <person name="Johnson M.G."/>
            <person name="Rensing S.A."/>
            <person name="Grimwood J."/>
            <person name="Schmutz J."/>
            <person name="Mcdaniel S.F."/>
        </authorList>
    </citation>
    <scope>NUCLEOTIDE SEQUENCE</scope>
    <source>
        <strain evidence="1">R40</strain>
    </source>
</reference>
<protein>
    <submittedName>
        <fullName evidence="1">Uncharacterized protein</fullName>
    </submittedName>
</protein>
<evidence type="ECO:0000313" key="1">
    <source>
        <dbReference type="EMBL" id="KAG0558209.1"/>
    </source>
</evidence>
<proteinExistence type="predicted"/>